<keyword evidence="14 15" id="KW-0472">Membrane</keyword>
<reference evidence="18 21" key="3">
    <citation type="submission" date="2014-08" db="EMBL/GenBank/DDBJ databases">
        <title>First Complete Genome Sequence of the Shellfish Pathogen Vibrio tubiashii.</title>
        <authorList>
            <person name="Richards G.P."/>
            <person name="Needleman D.S."/>
            <person name="Watson M.A."/>
            <person name="Bono J.L."/>
        </authorList>
    </citation>
    <scope>NUCLEOTIDE SEQUENCE [LARGE SCALE GENOMIC DNA]</scope>
    <source>
        <strain evidence="18 21">ATCC 19109</strain>
    </source>
</reference>
<dbReference type="Gene3D" id="3.30.565.10">
    <property type="entry name" value="Histidine kinase-like ATPase, C-terminal domain"/>
    <property type="match status" value="1"/>
</dbReference>
<evidence type="ECO:0000259" key="16">
    <source>
        <dbReference type="PROSITE" id="PS50109"/>
    </source>
</evidence>
<evidence type="ECO:0000313" key="20">
    <source>
        <dbReference type="Proteomes" id="UP000003836"/>
    </source>
</evidence>
<keyword evidence="12 15" id="KW-1133">Transmembrane helix</keyword>
<dbReference type="KEGG" id="vtu:IX91_18215"/>
<dbReference type="PATRIC" id="fig|1051646.9.peg.3561"/>
<dbReference type="Proteomes" id="UP000003836">
    <property type="component" value="Unassembled WGS sequence"/>
</dbReference>
<dbReference type="Pfam" id="PF00512">
    <property type="entry name" value="HisKA"/>
    <property type="match status" value="1"/>
</dbReference>
<organism evidence="18 21">
    <name type="scientific">Vibrio tubiashii ATCC 19109</name>
    <dbReference type="NCBI Taxonomy" id="1051646"/>
    <lineage>
        <taxon>Bacteria</taxon>
        <taxon>Pseudomonadati</taxon>
        <taxon>Pseudomonadota</taxon>
        <taxon>Gammaproteobacteria</taxon>
        <taxon>Vibrionales</taxon>
        <taxon>Vibrionaceae</taxon>
        <taxon>Vibrio</taxon>
        <taxon>Vibrio oreintalis group</taxon>
    </lineage>
</organism>
<protein>
    <recommendedName>
        <fullName evidence="15">Sensor protein</fullName>
        <ecNumber evidence="15">2.7.13.3</ecNumber>
    </recommendedName>
</protein>
<accession>F9T8E6</accession>
<dbReference type="InterPro" id="IPR004358">
    <property type="entry name" value="Sig_transdc_His_kin-like_C"/>
</dbReference>
<dbReference type="SMART" id="SM00388">
    <property type="entry name" value="HisKA"/>
    <property type="match status" value="1"/>
</dbReference>
<evidence type="ECO:0000256" key="15">
    <source>
        <dbReference type="RuleBase" id="RU364088"/>
    </source>
</evidence>
<feature type="transmembrane region" description="Helical" evidence="15">
    <location>
        <begin position="151"/>
        <end position="171"/>
    </location>
</feature>
<dbReference type="EC" id="2.7.13.3" evidence="15"/>
<name>F9T8E6_9VIBR</name>
<evidence type="ECO:0000256" key="2">
    <source>
        <dbReference type="ARBA" id="ARBA00004141"/>
    </source>
</evidence>
<dbReference type="Gene3D" id="6.10.340.10">
    <property type="match status" value="1"/>
</dbReference>
<evidence type="ECO:0000313" key="18">
    <source>
        <dbReference type="EMBL" id="AIW16035.1"/>
    </source>
</evidence>
<dbReference type="GeneID" id="23446669"/>
<evidence type="ECO:0000256" key="14">
    <source>
        <dbReference type="ARBA" id="ARBA00023136"/>
    </source>
</evidence>
<feature type="transmembrane region" description="Helical" evidence="15">
    <location>
        <begin position="16"/>
        <end position="37"/>
    </location>
</feature>
<keyword evidence="8 15" id="KW-0812">Transmembrane</keyword>
<gene>
    <name evidence="18" type="ORF">IX91_18215</name>
    <name evidence="19" type="ORF">VITU9109_08622</name>
</gene>
<evidence type="ECO:0000313" key="19">
    <source>
        <dbReference type="EMBL" id="EGU52726.1"/>
    </source>
</evidence>
<keyword evidence="4 15" id="KW-1003">Cell membrane</keyword>
<evidence type="ECO:0000256" key="13">
    <source>
        <dbReference type="ARBA" id="ARBA00023012"/>
    </source>
</evidence>
<keyword evidence="10 15" id="KW-0418">Kinase</keyword>
<comment type="subcellular location">
    <subcellularLocation>
        <location evidence="3 15">Cell inner membrane</location>
    </subcellularLocation>
    <subcellularLocation>
        <location evidence="2">Membrane</location>
        <topology evidence="2">Multi-pass membrane protein</topology>
    </subcellularLocation>
</comment>
<evidence type="ECO:0000256" key="5">
    <source>
        <dbReference type="ARBA" id="ARBA00022519"/>
    </source>
</evidence>
<dbReference type="SMART" id="SM00387">
    <property type="entry name" value="HATPase_c"/>
    <property type="match status" value="1"/>
</dbReference>
<keyword evidence="6" id="KW-0597">Phosphoprotein</keyword>
<dbReference type="InterPro" id="IPR005467">
    <property type="entry name" value="His_kinase_dom"/>
</dbReference>
<reference evidence="19 20" key="2">
    <citation type="journal article" date="2012" name="Int. J. Syst. Evol. Microbiol.">
        <title>Vibrio caribbeanicus sp. nov., isolated from the marine sponge Scleritoderma cyanea.</title>
        <authorList>
            <person name="Hoffmann M."/>
            <person name="Monday S.R."/>
            <person name="Allard M.W."/>
            <person name="Strain E.A."/>
            <person name="Whittaker P."/>
            <person name="Naum M."/>
            <person name="McCarthy P.J."/>
            <person name="Lopez J.V."/>
            <person name="Fischer M."/>
            <person name="Brown E.W."/>
        </authorList>
    </citation>
    <scope>NUCLEOTIDE SEQUENCE [LARGE SCALE GENOMIC DNA]</scope>
    <source>
        <strain evidence="19 20">ATCC 19109</strain>
    </source>
</reference>
<dbReference type="InterPro" id="IPR003661">
    <property type="entry name" value="HisK_dim/P_dom"/>
</dbReference>
<dbReference type="Pfam" id="PF02518">
    <property type="entry name" value="HATPase_c"/>
    <property type="match status" value="1"/>
</dbReference>
<dbReference type="NCBIfam" id="TIGR01386">
    <property type="entry name" value="cztS_silS_copS"/>
    <property type="match status" value="1"/>
</dbReference>
<keyword evidence="11 15" id="KW-0067">ATP-binding</keyword>
<dbReference type="Gene3D" id="1.10.287.130">
    <property type="match status" value="1"/>
</dbReference>
<dbReference type="PRINTS" id="PR00344">
    <property type="entry name" value="BCTRLSENSOR"/>
</dbReference>
<dbReference type="InterPro" id="IPR006290">
    <property type="entry name" value="CztS_silS_copS"/>
</dbReference>
<dbReference type="InterPro" id="IPR003660">
    <property type="entry name" value="HAMP_dom"/>
</dbReference>
<evidence type="ECO:0000256" key="10">
    <source>
        <dbReference type="ARBA" id="ARBA00022777"/>
    </source>
</evidence>
<evidence type="ECO:0000256" key="7">
    <source>
        <dbReference type="ARBA" id="ARBA00022679"/>
    </source>
</evidence>
<dbReference type="PANTHER" id="PTHR45436">
    <property type="entry name" value="SENSOR HISTIDINE KINASE YKOH"/>
    <property type="match status" value="1"/>
</dbReference>
<sequence>MSKKKWFNSISGRLNVSYFCASLLVLCCVNTVLFLSIEHHFYQQDHHVLTQKFATIDKLRIEGDFISKFGSFFSSSETKLWLISNHELIYRSQPVPLPNDFSLESPLLEWSTGNNYYRGQLFKLENSPDTYAILGIGIDHHRAYLQSFGQVLLLSTIIASLVSGFLGFTIVSRELAPLKRLEAHMQMISTNKLDIRIPLASFPKELLPLVDVVNQMLTRLECEFERLSDFSSDIAHELRTPLANMMTQTHVTLSKVRSIDEYQNILVSSSEELNRLNKTISDILYLAKSDHNLLMKSLERLDLANMSEELIGYYELAGEDKSLSFKLVGHAEVVGDRTMIKRAISNLLSNAVRHSNEGSTITIKIQRINLITEVSISNEGDPIPTESLPHLFRRFYRVDKSRAHSTSSGSGLGLPIARSIAQLHNGDVSVTSEHNNTIFTLSLKDLETS</sequence>
<keyword evidence="20" id="KW-1185">Reference proteome</keyword>
<dbReference type="HOGENOM" id="CLU_000445_89_6_6"/>
<keyword evidence="13 15" id="KW-0902">Two-component regulatory system</keyword>
<evidence type="ECO:0000256" key="6">
    <source>
        <dbReference type="ARBA" id="ARBA00022553"/>
    </source>
</evidence>
<dbReference type="eggNOG" id="COG2205">
    <property type="taxonomic scope" value="Bacteria"/>
</dbReference>
<comment type="catalytic activity">
    <reaction evidence="1 15">
        <text>ATP + protein L-histidine = ADP + protein N-phospho-L-histidine.</text>
        <dbReference type="EC" id="2.7.13.3"/>
    </reaction>
</comment>
<evidence type="ECO:0000313" key="21">
    <source>
        <dbReference type="Proteomes" id="UP000030071"/>
    </source>
</evidence>
<comment type="function">
    <text evidence="15">Member of a two-component regulatory system.</text>
</comment>
<evidence type="ECO:0000256" key="4">
    <source>
        <dbReference type="ARBA" id="ARBA00022475"/>
    </source>
</evidence>
<dbReference type="InterPro" id="IPR003594">
    <property type="entry name" value="HATPase_dom"/>
</dbReference>
<dbReference type="Proteomes" id="UP000030071">
    <property type="component" value="Chromosome 2"/>
</dbReference>
<keyword evidence="9 15" id="KW-0547">Nucleotide-binding</keyword>
<evidence type="ECO:0000256" key="3">
    <source>
        <dbReference type="ARBA" id="ARBA00004533"/>
    </source>
</evidence>
<dbReference type="InterPro" id="IPR036097">
    <property type="entry name" value="HisK_dim/P_sf"/>
</dbReference>
<dbReference type="CDD" id="cd00082">
    <property type="entry name" value="HisKA"/>
    <property type="match status" value="1"/>
</dbReference>
<keyword evidence="7 15" id="KW-0808">Transferase</keyword>
<evidence type="ECO:0000259" key="17">
    <source>
        <dbReference type="PROSITE" id="PS50885"/>
    </source>
</evidence>
<feature type="domain" description="Histidine kinase" evidence="16">
    <location>
        <begin position="233"/>
        <end position="447"/>
    </location>
</feature>
<evidence type="ECO:0000256" key="1">
    <source>
        <dbReference type="ARBA" id="ARBA00000085"/>
    </source>
</evidence>
<dbReference type="Pfam" id="PF00672">
    <property type="entry name" value="HAMP"/>
    <property type="match status" value="1"/>
</dbReference>
<dbReference type="RefSeq" id="WP_004746019.1">
    <property type="nucleotide sequence ID" value="NZ_AFWI01000165.1"/>
</dbReference>
<dbReference type="EMBL" id="AFWI01000165">
    <property type="protein sequence ID" value="EGU52726.1"/>
    <property type="molecule type" value="Genomic_DNA"/>
</dbReference>
<evidence type="ECO:0000256" key="11">
    <source>
        <dbReference type="ARBA" id="ARBA00022840"/>
    </source>
</evidence>
<keyword evidence="5 15" id="KW-0997">Cell inner membrane</keyword>
<dbReference type="InterPro" id="IPR036890">
    <property type="entry name" value="HATPase_C_sf"/>
</dbReference>
<dbReference type="GO" id="GO:0005524">
    <property type="term" value="F:ATP binding"/>
    <property type="evidence" value="ECO:0007669"/>
    <property type="project" value="UniProtKB-KW"/>
</dbReference>
<evidence type="ECO:0000256" key="8">
    <source>
        <dbReference type="ARBA" id="ARBA00022692"/>
    </source>
</evidence>
<dbReference type="SUPFAM" id="SSF47384">
    <property type="entry name" value="Homodimeric domain of signal transducing histidine kinase"/>
    <property type="match status" value="1"/>
</dbReference>
<dbReference type="PANTHER" id="PTHR45436:SF15">
    <property type="entry name" value="SENSOR HISTIDINE KINASE CUSS"/>
    <property type="match status" value="1"/>
</dbReference>
<dbReference type="STRING" id="1051646.IX91_18215"/>
<evidence type="ECO:0000256" key="9">
    <source>
        <dbReference type="ARBA" id="ARBA00022741"/>
    </source>
</evidence>
<dbReference type="CDD" id="cd06225">
    <property type="entry name" value="HAMP"/>
    <property type="match status" value="1"/>
</dbReference>
<dbReference type="EMBL" id="CP009355">
    <property type="protein sequence ID" value="AIW16035.1"/>
    <property type="molecule type" value="Genomic_DNA"/>
</dbReference>
<dbReference type="GO" id="GO:0000155">
    <property type="term" value="F:phosphorelay sensor kinase activity"/>
    <property type="evidence" value="ECO:0007669"/>
    <property type="project" value="InterPro"/>
</dbReference>
<dbReference type="FunFam" id="3.30.565.10:FF:000006">
    <property type="entry name" value="Sensor histidine kinase WalK"/>
    <property type="match status" value="1"/>
</dbReference>
<evidence type="ECO:0000256" key="12">
    <source>
        <dbReference type="ARBA" id="ARBA00022989"/>
    </source>
</evidence>
<reference evidence="19" key="1">
    <citation type="submission" date="2011-08" db="EMBL/GenBank/DDBJ databases">
        <authorList>
            <person name="Hoffman M."/>
            <person name="Strain E.A."/>
            <person name="Brown E."/>
            <person name="Allard M.W."/>
        </authorList>
    </citation>
    <scope>NUCLEOTIDE SEQUENCE</scope>
    <source>
        <strain evidence="19">ATCC 19109</strain>
    </source>
</reference>
<dbReference type="InterPro" id="IPR050428">
    <property type="entry name" value="TCS_sensor_his_kinase"/>
</dbReference>
<dbReference type="PROSITE" id="PS50109">
    <property type="entry name" value="HIS_KIN"/>
    <property type="match status" value="1"/>
</dbReference>
<dbReference type="AlphaFoldDB" id="F9T8E6"/>
<feature type="domain" description="HAMP" evidence="17">
    <location>
        <begin position="172"/>
        <end position="225"/>
    </location>
</feature>
<dbReference type="GO" id="GO:0005886">
    <property type="term" value="C:plasma membrane"/>
    <property type="evidence" value="ECO:0007669"/>
    <property type="project" value="UniProtKB-SubCell"/>
</dbReference>
<dbReference type="SUPFAM" id="SSF55874">
    <property type="entry name" value="ATPase domain of HSP90 chaperone/DNA topoisomerase II/histidine kinase"/>
    <property type="match status" value="1"/>
</dbReference>
<proteinExistence type="predicted"/>
<dbReference type="PROSITE" id="PS50885">
    <property type="entry name" value="HAMP"/>
    <property type="match status" value="1"/>
</dbReference>